<keyword evidence="3" id="KW-1185">Reference proteome</keyword>
<dbReference type="AlphaFoldDB" id="A0A3P7IAV9"/>
<feature type="compositionally biased region" description="Acidic residues" evidence="1">
    <location>
        <begin position="62"/>
        <end position="72"/>
    </location>
</feature>
<feature type="compositionally biased region" description="Polar residues" evidence="1">
    <location>
        <begin position="73"/>
        <end position="86"/>
    </location>
</feature>
<evidence type="ECO:0000256" key="1">
    <source>
        <dbReference type="SAM" id="MobiDB-lite"/>
    </source>
</evidence>
<dbReference type="EMBL" id="UYYB01015908">
    <property type="protein sequence ID" value="VDM70401.1"/>
    <property type="molecule type" value="Genomic_DNA"/>
</dbReference>
<organism evidence="2 3">
    <name type="scientific">Strongylus vulgaris</name>
    <name type="common">Blood worm</name>
    <dbReference type="NCBI Taxonomy" id="40348"/>
    <lineage>
        <taxon>Eukaryota</taxon>
        <taxon>Metazoa</taxon>
        <taxon>Ecdysozoa</taxon>
        <taxon>Nematoda</taxon>
        <taxon>Chromadorea</taxon>
        <taxon>Rhabditida</taxon>
        <taxon>Rhabditina</taxon>
        <taxon>Rhabditomorpha</taxon>
        <taxon>Strongyloidea</taxon>
        <taxon>Strongylidae</taxon>
        <taxon>Strongylus</taxon>
    </lineage>
</organism>
<reference evidence="2 3" key="1">
    <citation type="submission" date="2018-11" db="EMBL/GenBank/DDBJ databases">
        <authorList>
            <consortium name="Pathogen Informatics"/>
        </authorList>
    </citation>
    <scope>NUCLEOTIDE SEQUENCE [LARGE SCALE GENOMIC DNA]</scope>
</reference>
<dbReference type="Proteomes" id="UP000270094">
    <property type="component" value="Unassembled WGS sequence"/>
</dbReference>
<protein>
    <submittedName>
        <fullName evidence="2">Uncharacterized protein</fullName>
    </submittedName>
</protein>
<evidence type="ECO:0000313" key="3">
    <source>
        <dbReference type="Proteomes" id="UP000270094"/>
    </source>
</evidence>
<accession>A0A3P7IAV9</accession>
<sequence length="149" mass="16179">MTRKSAKKTGVCGSGRHKKLRKPEAVQEEAEVGTTDSASVERQDSDEEFAEPGPDNMFSDPDVCDSFDETEANSDYQGLRSKTSKSGGVPNTEEGTCMEALKVKHRSTKKRALSPLLDLIDVVPIASKNFSNSGGILIHFLGLNISDFQ</sequence>
<name>A0A3P7IAV9_STRVU</name>
<feature type="region of interest" description="Disordered" evidence="1">
    <location>
        <begin position="1"/>
        <end position="93"/>
    </location>
</feature>
<evidence type="ECO:0000313" key="2">
    <source>
        <dbReference type="EMBL" id="VDM70401.1"/>
    </source>
</evidence>
<proteinExistence type="predicted"/>
<gene>
    <name evidence="2" type="ORF">SVUK_LOCUS5399</name>
</gene>